<evidence type="ECO:0000256" key="7">
    <source>
        <dbReference type="ARBA" id="ARBA00023136"/>
    </source>
</evidence>
<evidence type="ECO:0000256" key="6">
    <source>
        <dbReference type="ARBA" id="ARBA00022989"/>
    </source>
</evidence>
<dbReference type="Proteomes" id="UP000254978">
    <property type="component" value="Unassembled WGS sequence"/>
</dbReference>
<feature type="transmembrane region" description="Helical" evidence="8">
    <location>
        <begin position="344"/>
        <end position="362"/>
    </location>
</feature>
<keyword evidence="6 8" id="KW-1133">Transmembrane helix</keyword>
<feature type="transmembrane region" description="Helical" evidence="8">
    <location>
        <begin position="85"/>
        <end position="109"/>
    </location>
</feature>
<feature type="transmembrane region" description="Helical" evidence="8">
    <location>
        <begin position="58"/>
        <end position="78"/>
    </location>
</feature>
<evidence type="ECO:0000256" key="4">
    <source>
        <dbReference type="ARBA" id="ARBA00022475"/>
    </source>
</evidence>
<evidence type="ECO:0000256" key="2">
    <source>
        <dbReference type="ARBA" id="ARBA00008537"/>
    </source>
</evidence>
<reference evidence="10 11" key="1">
    <citation type="submission" date="2018-06" db="EMBL/GenBank/DDBJ databases">
        <authorList>
            <consortium name="Pathogen Informatics"/>
            <person name="Doyle S."/>
        </authorList>
    </citation>
    <scope>NUCLEOTIDE SEQUENCE [LARGE SCALE GENOMIC DNA]</scope>
    <source>
        <strain evidence="10 11">NCTC10821</strain>
    </source>
</reference>
<sequence length="478" mass="49174">MLHVTSVPPEQRLPPGVVKLIALLLLSTFLVILNETIMGVALPKLMTELDITASTGQWLTTAFMLTMAVVIPMTGSILDRFSTRAVFITAASLFTAGTLCAAAAPGFAMLLAGRVIQAAGTALLLPLLMTTVMTFVPEARRGRMMGLITVVIAMAPAVGPTTSGLVLSSLGWRWLFLVMLPPAVVALVLGIILVRNVNEPRPVSFDLLSVAASAVAFGGLIFGLSSIGEASVGHALLPPAIPIAVGAAALVAFVLRQVRLQRTDRALMDLRPFAVRTFSTAVALVLISMGALFGTLILLPLYLQNVLGLDTLQTGLLLLPGGLALGVLGPVVGRLFDRFGARPLVIPGSVTLSAALWGFTTLDGGSTVTAVIVMHVMLCVSLSFMLTPLMTSALGALPARLYSHGSAIVSTGQQLAGAAGTALCITLMSTATAAAIGSGADPVAAQASGVHTAFLAAAALSVLTVVGAFFVRKPRVTA</sequence>
<dbReference type="AlphaFoldDB" id="A0A378T6U2"/>
<feature type="transmembrane region" description="Helical" evidence="8">
    <location>
        <begin position="236"/>
        <end position="256"/>
    </location>
</feature>
<comment type="subcellular location">
    <subcellularLocation>
        <location evidence="1">Cell membrane</location>
        <topology evidence="1">Multi-pass membrane protein</topology>
    </subcellularLocation>
</comment>
<name>A0A378T6U2_9MYCO</name>
<dbReference type="Gene3D" id="1.20.1720.10">
    <property type="entry name" value="Multidrug resistance protein D"/>
    <property type="match status" value="1"/>
</dbReference>
<accession>A0A378T6U2</accession>
<feature type="domain" description="Major facilitator superfamily (MFS) profile" evidence="9">
    <location>
        <begin position="20"/>
        <end position="476"/>
    </location>
</feature>
<evidence type="ECO:0000259" key="9">
    <source>
        <dbReference type="PROSITE" id="PS50850"/>
    </source>
</evidence>
<dbReference type="EMBL" id="UGQT01000001">
    <property type="protein sequence ID" value="STZ56542.1"/>
    <property type="molecule type" value="Genomic_DNA"/>
</dbReference>
<evidence type="ECO:0000313" key="10">
    <source>
        <dbReference type="EMBL" id="STZ56542.1"/>
    </source>
</evidence>
<keyword evidence="3" id="KW-0813">Transport</keyword>
<feature type="transmembrane region" description="Helical" evidence="8">
    <location>
        <begin position="20"/>
        <end position="38"/>
    </location>
</feature>
<dbReference type="InterPro" id="IPR020846">
    <property type="entry name" value="MFS_dom"/>
</dbReference>
<feature type="transmembrane region" description="Helical" evidence="8">
    <location>
        <begin position="315"/>
        <end position="332"/>
    </location>
</feature>
<dbReference type="PRINTS" id="PR01036">
    <property type="entry name" value="TCRTETB"/>
</dbReference>
<dbReference type="CDD" id="cd17503">
    <property type="entry name" value="MFS_LmrB_MDR_like"/>
    <property type="match status" value="1"/>
</dbReference>
<feature type="transmembrane region" description="Helical" evidence="8">
    <location>
        <begin position="174"/>
        <end position="193"/>
    </location>
</feature>
<dbReference type="InterPro" id="IPR036259">
    <property type="entry name" value="MFS_trans_sf"/>
</dbReference>
<feature type="transmembrane region" description="Helical" evidence="8">
    <location>
        <begin position="368"/>
        <end position="394"/>
    </location>
</feature>
<feature type="transmembrane region" description="Helical" evidence="8">
    <location>
        <begin position="147"/>
        <end position="168"/>
    </location>
</feature>
<dbReference type="Pfam" id="PF07690">
    <property type="entry name" value="MFS_1"/>
    <property type="match status" value="1"/>
</dbReference>
<feature type="transmembrane region" description="Helical" evidence="8">
    <location>
        <begin position="205"/>
        <end position="224"/>
    </location>
</feature>
<dbReference type="NCBIfam" id="TIGR00711">
    <property type="entry name" value="efflux_EmrB"/>
    <property type="match status" value="1"/>
</dbReference>
<dbReference type="InterPro" id="IPR004638">
    <property type="entry name" value="EmrB-like"/>
</dbReference>
<dbReference type="InterPro" id="IPR011701">
    <property type="entry name" value="MFS"/>
</dbReference>
<gene>
    <name evidence="10" type="primary">stp_1</name>
    <name evidence="10" type="ORF">NCTC10821_00035</name>
</gene>
<dbReference type="GO" id="GO:0005886">
    <property type="term" value="C:plasma membrane"/>
    <property type="evidence" value="ECO:0007669"/>
    <property type="project" value="UniProtKB-SubCell"/>
</dbReference>
<evidence type="ECO:0000256" key="8">
    <source>
        <dbReference type="SAM" id="Phobius"/>
    </source>
</evidence>
<evidence type="ECO:0000256" key="1">
    <source>
        <dbReference type="ARBA" id="ARBA00004651"/>
    </source>
</evidence>
<organism evidence="10 11">
    <name type="scientific">Mycolicibacterium tokaiense</name>
    <dbReference type="NCBI Taxonomy" id="39695"/>
    <lineage>
        <taxon>Bacteria</taxon>
        <taxon>Bacillati</taxon>
        <taxon>Actinomycetota</taxon>
        <taxon>Actinomycetes</taxon>
        <taxon>Mycobacteriales</taxon>
        <taxon>Mycobacteriaceae</taxon>
        <taxon>Mycolicibacterium</taxon>
    </lineage>
</organism>
<dbReference type="GO" id="GO:0022857">
    <property type="term" value="F:transmembrane transporter activity"/>
    <property type="evidence" value="ECO:0007669"/>
    <property type="project" value="InterPro"/>
</dbReference>
<feature type="transmembrane region" description="Helical" evidence="8">
    <location>
        <begin position="115"/>
        <end position="135"/>
    </location>
</feature>
<evidence type="ECO:0000256" key="5">
    <source>
        <dbReference type="ARBA" id="ARBA00022692"/>
    </source>
</evidence>
<feature type="transmembrane region" description="Helical" evidence="8">
    <location>
        <begin position="415"/>
        <end position="437"/>
    </location>
</feature>
<protein>
    <submittedName>
        <fullName evidence="10">Drug resistance transporter, EmrB/QacA subfamily</fullName>
    </submittedName>
</protein>
<dbReference type="PANTHER" id="PTHR42718:SF9">
    <property type="entry name" value="MAJOR FACILITATOR SUPERFAMILY MULTIDRUG TRANSPORTER MFSC"/>
    <property type="match status" value="1"/>
</dbReference>
<dbReference type="SUPFAM" id="SSF103473">
    <property type="entry name" value="MFS general substrate transporter"/>
    <property type="match status" value="1"/>
</dbReference>
<dbReference type="PANTHER" id="PTHR42718">
    <property type="entry name" value="MAJOR FACILITATOR SUPERFAMILY MULTIDRUG TRANSPORTER MFSC"/>
    <property type="match status" value="1"/>
</dbReference>
<keyword evidence="11" id="KW-1185">Reference proteome</keyword>
<evidence type="ECO:0000256" key="3">
    <source>
        <dbReference type="ARBA" id="ARBA00022448"/>
    </source>
</evidence>
<feature type="transmembrane region" description="Helical" evidence="8">
    <location>
        <begin position="277"/>
        <end position="303"/>
    </location>
</feature>
<feature type="transmembrane region" description="Helical" evidence="8">
    <location>
        <begin position="449"/>
        <end position="471"/>
    </location>
</feature>
<dbReference type="PROSITE" id="PS50850">
    <property type="entry name" value="MFS"/>
    <property type="match status" value="1"/>
</dbReference>
<keyword evidence="5 8" id="KW-0812">Transmembrane</keyword>
<proteinExistence type="inferred from homology"/>
<keyword evidence="4" id="KW-1003">Cell membrane</keyword>
<keyword evidence="7 8" id="KW-0472">Membrane</keyword>
<evidence type="ECO:0000313" key="11">
    <source>
        <dbReference type="Proteomes" id="UP000254978"/>
    </source>
</evidence>
<comment type="similarity">
    <text evidence="2">Belongs to the major facilitator superfamily. EmrB family.</text>
</comment>
<dbReference type="Gene3D" id="1.20.1250.20">
    <property type="entry name" value="MFS general substrate transporter like domains"/>
    <property type="match status" value="1"/>
</dbReference>